<comment type="caution">
    <text evidence="4">The sequence shown here is derived from an EMBL/GenBank/DDBJ whole genome shotgun (WGS) entry which is preliminary data.</text>
</comment>
<keyword evidence="1" id="KW-0732">Signal</keyword>
<accession>A0A923PIF9</accession>
<feature type="chain" id="PRO_5037496503" evidence="1">
    <location>
        <begin position="20"/>
        <end position="435"/>
    </location>
</feature>
<proteinExistence type="predicted"/>
<keyword evidence="5" id="KW-1185">Reference proteome</keyword>
<dbReference type="Pfam" id="PF00144">
    <property type="entry name" value="Beta-lactamase"/>
    <property type="match status" value="1"/>
</dbReference>
<dbReference type="SUPFAM" id="SSF56601">
    <property type="entry name" value="beta-lactamase/transpeptidase-like"/>
    <property type="match status" value="1"/>
</dbReference>
<evidence type="ECO:0000259" key="3">
    <source>
        <dbReference type="Pfam" id="PF18962"/>
    </source>
</evidence>
<dbReference type="PANTHER" id="PTHR43283:SF7">
    <property type="entry name" value="BETA-LACTAMASE-RELATED DOMAIN-CONTAINING PROTEIN"/>
    <property type="match status" value="1"/>
</dbReference>
<dbReference type="EMBL" id="JACSIT010000100">
    <property type="protein sequence ID" value="MBC6994665.1"/>
    <property type="molecule type" value="Genomic_DNA"/>
</dbReference>
<dbReference type="PANTHER" id="PTHR43283">
    <property type="entry name" value="BETA-LACTAMASE-RELATED"/>
    <property type="match status" value="1"/>
</dbReference>
<dbReference type="InterPro" id="IPR012338">
    <property type="entry name" value="Beta-lactam/transpept-like"/>
</dbReference>
<feature type="domain" description="Beta-lactamase-related" evidence="2">
    <location>
        <begin position="60"/>
        <end position="325"/>
    </location>
</feature>
<dbReference type="GO" id="GO:0016787">
    <property type="term" value="F:hydrolase activity"/>
    <property type="evidence" value="ECO:0007669"/>
    <property type="project" value="UniProtKB-KW"/>
</dbReference>
<reference evidence="4" key="1">
    <citation type="submission" date="2020-08" db="EMBL/GenBank/DDBJ databases">
        <title>Lewinella bacteria from marine environments.</title>
        <authorList>
            <person name="Zhong Y."/>
        </authorList>
    </citation>
    <scope>NUCLEOTIDE SEQUENCE</scope>
    <source>
        <strain evidence="4">KCTC 42187</strain>
    </source>
</reference>
<evidence type="ECO:0000313" key="4">
    <source>
        <dbReference type="EMBL" id="MBC6994665.1"/>
    </source>
</evidence>
<dbReference type="RefSeq" id="WP_187466731.1">
    <property type="nucleotide sequence ID" value="NZ_JACSIT010000100.1"/>
</dbReference>
<feature type="signal peptide" evidence="1">
    <location>
        <begin position="1"/>
        <end position="19"/>
    </location>
</feature>
<protein>
    <submittedName>
        <fullName evidence="4">Serine hydrolase</fullName>
    </submittedName>
</protein>
<evidence type="ECO:0000259" key="2">
    <source>
        <dbReference type="Pfam" id="PF00144"/>
    </source>
</evidence>
<dbReference type="InterPro" id="IPR001466">
    <property type="entry name" value="Beta-lactam-related"/>
</dbReference>
<dbReference type="NCBIfam" id="TIGR04183">
    <property type="entry name" value="Por_Secre_tail"/>
    <property type="match status" value="1"/>
</dbReference>
<dbReference type="InterPro" id="IPR026444">
    <property type="entry name" value="Secre_tail"/>
</dbReference>
<dbReference type="Pfam" id="PF18962">
    <property type="entry name" value="Por_Secre_tail"/>
    <property type="match status" value="1"/>
</dbReference>
<evidence type="ECO:0000256" key="1">
    <source>
        <dbReference type="SAM" id="SignalP"/>
    </source>
</evidence>
<dbReference type="InterPro" id="IPR050789">
    <property type="entry name" value="Diverse_Enzym_Activities"/>
</dbReference>
<feature type="domain" description="Secretion system C-terminal sorting" evidence="3">
    <location>
        <begin position="364"/>
        <end position="432"/>
    </location>
</feature>
<keyword evidence="4" id="KW-0378">Hydrolase</keyword>
<evidence type="ECO:0000313" key="5">
    <source>
        <dbReference type="Proteomes" id="UP000650081"/>
    </source>
</evidence>
<dbReference type="Proteomes" id="UP000650081">
    <property type="component" value="Unassembled WGS sequence"/>
</dbReference>
<dbReference type="Gene3D" id="3.40.710.10">
    <property type="entry name" value="DD-peptidase/beta-lactamase superfamily"/>
    <property type="match status" value="1"/>
</dbReference>
<name>A0A923PIF9_9BACT</name>
<organism evidence="4 5">
    <name type="scientific">Neolewinella lacunae</name>
    <dbReference type="NCBI Taxonomy" id="1517758"/>
    <lineage>
        <taxon>Bacteria</taxon>
        <taxon>Pseudomonadati</taxon>
        <taxon>Bacteroidota</taxon>
        <taxon>Saprospiria</taxon>
        <taxon>Saprospirales</taxon>
        <taxon>Lewinellaceae</taxon>
        <taxon>Neolewinella</taxon>
    </lineage>
</organism>
<dbReference type="AlphaFoldDB" id="A0A923PIF9"/>
<sequence>MKNRLLFLLCLLGSLFLPAQELYYPPTTNLSWETMTLEEAGFCTDREQELYDYLESTNTDAFLLLKDGKIVIERYFGDFSVFTPHLWNSAGKSLTAFLVGMAADLDSLNINDPTSQYLGTGWTNCPATEADIKIVHQLTMTTSLDDGVENSACYDPECLVCKAAPGTRWSYHNGPYTLLTDVIESATNQGINTFIAERLTPRTGITGQYRDFGFNEVFISTARSMARFGILVQGNGRWAGTPILRDTAYLRDMITPSQSLNPSYGYLWWLNGQPSYRIPTLQISFPGPLLPNAPQDLVAAIGKDAQLLNIVPSQGLIMVRMGSTPEDGSLVSTGYNDAIWEKINGLYCTTATASAADLPAGVSVFPNPAGDFITLRSAAPLRRVSVFDQAGRVLRSERLSGQQARLALESLPRGVLLLRIADAQGGVSWRKVVHR</sequence>
<gene>
    <name evidence="4" type="ORF">H9S92_10855</name>
</gene>